<proteinExistence type="predicted"/>
<keyword evidence="4" id="KW-1185">Reference proteome</keyword>
<dbReference type="Proteomes" id="UP000199214">
    <property type="component" value="Unassembled WGS sequence"/>
</dbReference>
<feature type="chain" id="PRO_5011605142" evidence="2">
    <location>
        <begin position="26"/>
        <end position="109"/>
    </location>
</feature>
<feature type="signal peptide" evidence="2">
    <location>
        <begin position="1"/>
        <end position="25"/>
    </location>
</feature>
<organism evidence="3 4">
    <name type="scientific">Sphingomonas palmae</name>
    <dbReference type="NCBI Taxonomy" id="1855283"/>
    <lineage>
        <taxon>Bacteria</taxon>
        <taxon>Pseudomonadati</taxon>
        <taxon>Pseudomonadota</taxon>
        <taxon>Alphaproteobacteria</taxon>
        <taxon>Sphingomonadales</taxon>
        <taxon>Sphingomonadaceae</taxon>
        <taxon>Sphingomonas</taxon>
    </lineage>
</organism>
<gene>
    <name evidence="3" type="ORF">SAMN05216382_1307</name>
</gene>
<sequence>MKLTRMFAAAGLVIASLGVSATADAQGPRGPHGPGPRGDHHWDDRGPGRGPDRGPGRHDWRGDHHRGRDWRGDRGHHYGRDYRRYGYNGYGRNRCYVTWRNHRQVRVCR</sequence>
<feature type="compositionally biased region" description="Basic and acidic residues" evidence="1">
    <location>
        <begin position="69"/>
        <end position="79"/>
    </location>
</feature>
<protein>
    <submittedName>
        <fullName evidence="3">Uncharacterized protein</fullName>
    </submittedName>
</protein>
<name>A0A1H7LU25_9SPHN</name>
<reference evidence="4" key="1">
    <citation type="submission" date="2016-10" db="EMBL/GenBank/DDBJ databases">
        <authorList>
            <person name="Varghese N."/>
            <person name="Submissions S."/>
        </authorList>
    </citation>
    <scope>NUCLEOTIDE SEQUENCE [LARGE SCALE GENOMIC DNA]</scope>
    <source>
        <strain evidence="4">JS21-1</strain>
    </source>
</reference>
<feature type="compositionally biased region" description="Basic and acidic residues" evidence="1">
    <location>
        <begin position="37"/>
        <end position="62"/>
    </location>
</feature>
<evidence type="ECO:0000313" key="4">
    <source>
        <dbReference type="Proteomes" id="UP000199214"/>
    </source>
</evidence>
<evidence type="ECO:0000256" key="1">
    <source>
        <dbReference type="SAM" id="MobiDB-lite"/>
    </source>
</evidence>
<keyword evidence="2" id="KW-0732">Signal</keyword>
<dbReference type="RefSeq" id="WP_093004490.1">
    <property type="nucleotide sequence ID" value="NZ_FNZZ01000002.1"/>
</dbReference>
<dbReference type="EMBL" id="FNZZ01000002">
    <property type="protein sequence ID" value="SEL01995.1"/>
    <property type="molecule type" value="Genomic_DNA"/>
</dbReference>
<dbReference type="AlphaFoldDB" id="A0A1H7LU25"/>
<evidence type="ECO:0000256" key="2">
    <source>
        <dbReference type="SAM" id="SignalP"/>
    </source>
</evidence>
<evidence type="ECO:0000313" key="3">
    <source>
        <dbReference type="EMBL" id="SEL01995.1"/>
    </source>
</evidence>
<accession>A0A1H7LU25</accession>
<feature type="region of interest" description="Disordered" evidence="1">
    <location>
        <begin position="23"/>
        <end position="79"/>
    </location>
</feature>